<sequence length="37" mass="4349">MMKSLQHIMYIALKKNVINGEMETGHYEPHSKPIQHN</sequence>
<evidence type="ECO:0000313" key="2">
    <source>
        <dbReference type="Proteomes" id="UP000324222"/>
    </source>
</evidence>
<name>A0A5B7IHN0_PORTR</name>
<proteinExistence type="predicted"/>
<keyword evidence="2" id="KW-1185">Reference proteome</keyword>
<organism evidence="1 2">
    <name type="scientific">Portunus trituberculatus</name>
    <name type="common">Swimming crab</name>
    <name type="synonym">Neptunus trituberculatus</name>
    <dbReference type="NCBI Taxonomy" id="210409"/>
    <lineage>
        <taxon>Eukaryota</taxon>
        <taxon>Metazoa</taxon>
        <taxon>Ecdysozoa</taxon>
        <taxon>Arthropoda</taxon>
        <taxon>Crustacea</taxon>
        <taxon>Multicrustacea</taxon>
        <taxon>Malacostraca</taxon>
        <taxon>Eumalacostraca</taxon>
        <taxon>Eucarida</taxon>
        <taxon>Decapoda</taxon>
        <taxon>Pleocyemata</taxon>
        <taxon>Brachyura</taxon>
        <taxon>Eubrachyura</taxon>
        <taxon>Portunoidea</taxon>
        <taxon>Portunidae</taxon>
        <taxon>Portuninae</taxon>
        <taxon>Portunus</taxon>
    </lineage>
</organism>
<dbReference type="Proteomes" id="UP000324222">
    <property type="component" value="Unassembled WGS sequence"/>
</dbReference>
<dbReference type="EMBL" id="VSRR010064173">
    <property type="protein sequence ID" value="MPC84010.1"/>
    <property type="molecule type" value="Genomic_DNA"/>
</dbReference>
<gene>
    <name evidence="1" type="ORF">E2C01_078733</name>
</gene>
<protein>
    <submittedName>
        <fullName evidence="1">Uncharacterized protein</fullName>
    </submittedName>
</protein>
<dbReference type="AlphaFoldDB" id="A0A5B7IHN0"/>
<comment type="caution">
    <text evidence="1">The sequence shown here is derived from an EMBL/GenBank/DDBJ whole genome shotgun (WGS) entry which is preliminary data.</text>
</comment>
<evidence type="ECO:0000313" key="1">
    <source>
        <dbReference type="EMBL" id="MPC84010.1"/>
    </source>
</evidence>
<reference evidence="1 2" key="1">
    <citation type="submission" date="2019-05" db="EMBL/GenBank/DDBJ databases">
        <title>Another draft genome of Portunus trituberculatus and its Hox gene families provides insights of decapod evolution.</title>
        <authorList>
            <person name="Jeong J.-H."/>
            <person name="Song I."/>
            <person name="Kim S."/>
            <person name="Choi T."/>
            <person name="Kim D."/>
            <person name="Ryu S."/>
            <person name="Kim W."/>
        </authorList>
    </citation>
    <scope>NUCLEOTIDE SEQUENCE [LARGE SCALE GENOMIC DNA]</scope>
    <source>
        <tissue evidence="1">Muscle</tissue>
    </source>
</reference>
<accession>A0A5B7IHN0</accession>